<dbReference type="SUPFAM" id="SSF46785">
    <property type="entry name" value="Winged helix' DNA-binding domain"/>
    <property type="match status" value="1"/>
</dbReference>
<keyword evidence="6" id="KW-1185">Reference proteome</keyword>
<evidence type="ECO:0000256" key="2">
    <source>
        <dbReference type="ARBA" id="ARBA00023125"/>
    </source>
</evidence>
<accession>A0A0U3E695</accession>
<dbReference type="KEGG" id="mmil:sm9_0650"/>
<name>A0A0U3E695_9EURY</name>
<evidence type="ECO:0000256" key="1">
    <source>
        <dbReference type="ARBA" id="ARBA00023015"/>
    </source>
</evidence>
<dbReference type="Gene3D" id="1.10.10.10">
    <property type="entry name" value="Winged helix-like DNA-binding domain superfamily/Winged helix DNA-binding domain"/>
    <property type="match status" value="1"/>
</dbReference>
<dbReference type="RefSeq" id="WP_058738770.1">
    <property type="nucleotide sequence ID" value="NZ_CP011266.1"/>
</dbReference>
<dbReference type="GO" id="GO:0003700">
    <property type="term" value="F:DNA-binding transcription factor activity"/>
    <property type="evidence" value="ECO:0007669"/>
    <property type="project" value="InterPro"/>
</dbReference>
<dbReference type="InterPro" id="IPR036390">
    <property type="entry name" value="WH_DNA-bd_sf"/>
</dbReference>
<dbReference type="AlphaFoldDB" id="A0A0U3E695"/>
<sequence>MKFKSITELPNKELKNTPFEFIILKLSDICIVALNKQFKDLDITLNQANFLIVINTEKSIPQSYISQLLNIHGGSVTKALKRLENKNLVEIFPDPKNKSKNIVKITEKGKEVTKEFVKIINQIEDEIFSEYTNEEKEKLKVTLRELSKKYYELNP</sequence>
<evidence type="ECO:0000256" key="3">
    <source>
        <dbReference type="ARBA" id="ARBA00023163"/>
    </source>
</evidence>
<dbReference type="PANTHER" id="PTHR42756">
    <property type="entry name" value="TRANSCRIPTIONAL REGULATOR, MARR"/>
    <property type="match status" value="1"/>
</dbReference>
<dbReference type="Proteomes" id="UP000067738">
    <property type="component" value="Chromosome"/>
</dbReference>
<dbReference type="Pfam" id="PF01047">
    <property type="entry name" value="MarR"/>
    <property type="match status" value="1"/>
</dbReference>
<dbReference type="PROSITE" id="PS50995">
    <property type="entry name" value="HTH_MARR_2"/>
    <property type="match status" value="1"/>
</dbReference>
<organism evidence="5 6">
    <name type="scientific">Methanobrevibacter millerae</name>
    <dbReference type="NCBI Taxonomy" id="230361"/>
    <lineage>
        <taxon>Archaea</taxon>
        <taxon>Methanobacteriati</taxon>
        <taxon>Methanobacteriota</taxon>
        <taxon>Methanomada group</taxon>
        <taxon>Methanobacteria</taxon>
        <taxon>Methanobacteriales</taxon>
        <taxon>Methanobacteriaceae</taxon>
        <taxon>Methanobrevibacter</taxon>
    </lineage>
</organism>
<evidence type="ECO:0000313" key="6">
    <source>
        <dbReference type="Proteomes" id="UP000067738"/>
    </source>
</evidence>
<dbReference type="SMART" id="SM00347">
    <property type="entry name" value="HTH_MARR"/>
    <property type="match status" value="1"/>
</dbReference>
<dbReference type="GeneID" id="26735625"/>
<keyword evidence="3" id="KW-0804">Transcription</keyword>
<dbReference type="PATRIC" id="fig|230361.4.peg.673"/>
<dbReference type="PRINTS" id="PR00598">
    <property type="entry name" value="HTHMARR"/>
</dbReference>
<gene>
    <name evidence="5" type="ORF">sm9_0650</name>
</gene>
<proteinExistence type="predicted"/>
<dbReference type="EMBL" id="CP011266">
    <property type="protein sequence ID" value="ALT68448.1"/>
    <property type="molecule type" value="Genomic_DNA"/>
</dbReference>
<dbReference type="InterPro" id="IPR000835">
    <property type="entry name" value="HTH_MarR-typ"/>
</dbReference>
<reference evidence="5 6" key="1">
    <citation type="submission" date="2015-04" db="EMBL/GenBank/DDBJ databases">
        <title>The complete genome sequence of the rumen methanogen Methanobrevibacter millerae SM9.</title>
        <authorList>
            <person name="Leahy S.C."/>
            <person name="Kelly W.J."/>
            <person name="Pacheco D.M."/>
            <person name="Li D."/>
            <person name="Altermann E."/>
            <person name="Attwood G.T."/>
        </authorList>
    </citation>
    <scope>NUCLEOTIDE SEQUENCE [LARGE SCALE GENOMIC DNA]</scope>
    <source>
        <strain evidence="5 6">SM9</strain>
    </source>
</reference>
<dbReference type="PANTHER" id="PTHR42756:SF1">
    <property type="entry name" value="TRANSCRIPTIONAL REPRESSOR OF EMRAB OPERON"/>
    <property type="match status" value="1"/>
</dbReference>
<evidence type="ECO:0000259" key="4">
    <source>
        <dbReference type="PROSITE" id="PS50995"/>
    </source>
</evidence>
<evidence type="ECO:0000313" key="5">
    <source>
        <dbReference type="EMBL" id="ALT68448.1"/>
    </source>
</evidence>
<dbReference type="InterPro" id="IPR036388">
    <property type="entry name" value="WH-like_DNA-bd_sf"/>
</dbReference>
<protein>
    <submittedName>
        <fullName evidence="5">Transcriptional regulator MarR family</fullName>
    </submittedName>
</protein>
<keyword evidence="1" id="KW-0805">Transcription regulation</keyword>
<feature type="domain" description="HTH marR-type" evidence="4">
    <location>
        <begin position="1"/>
        <end position="148"/>
    </location>
</feature>
<keyword evidence="2" id="KW-0238">DNA-binding</keyword>
<dbReference type="GO" id="GO:0003677">
    <property type="term" value="F:DNA binding"/>
    <property type="evidence" value="ECO:0007669"/>
    <property type="project" value="UniProtKB-KW"/>
</dbReference>